<dbReference type="Proteomes" id="UP000245771">
    <property type="component" value="Unassembled WGS sequence"/>
</dbReference>
<evidence type="ECO:0000313" key="2">
    <source>
        <dbReference type="EMBL" id="PWN31307.1"/>
    </source>
</evidence>
<name>A0A316V173_9BASI</name>
<feature type="compositionally biased region" description="Low complexity" evidence="1">
    <location>
        <begin position="543"/>
        <end position="557"/>
    </location>
</feature>
<dbReference type="STRING" id="1280837.A0A316V173"/>
<dbReference type="OrthoDB" id="2944431at2759"/>
<dbReference type="GeneID" id="37022379"/>
<feature type="compositionally biased region" description="Polar residues" evidence="1">
    <location>
        <begin position="558"/>
        <end position="568"/>
    </location>
</feature>
<dbReference type="InterPro" id="IPR042099">
    <property type="entry name" value="ANL_N_sf"/>
</dbReference>
<organism evidence="2 3">
    <name type="scientific">Meira miltonrushii</name>
    <dbReference type="NCBI Taxonomy" id="1280837"/>
    <lineage>
        <taxon>Eukaryota</taxon>
        <taxon>Fungi</taxon>
        <taxon>Dikarya</taxon>
        <taxon>Basidiomycota</taxon>
        <taxon>Ustilaginomycotina</taxon>
        <taxon>Exobasidiomycetes</taxon>
        <taxon>Exobasidiales</taxon>
        <taxon>Brachybasidiaceae</taxon>
        <taxon>Meira</taxon>
    </lineage>
</organism>
<protein>
    <recommendedName>
        <fullName evidence="4">AMP-dependent synthetase/ligase domain-containing protein</fullName>
    </recommendedName>
</protein>
<keyword evidence="3" id="KW-1185">Reference proteome</keyword>
<dbReference type="SUPFAM" id="SSF56801">
    <property type="entry name" value="Acetyl-CoA synthetase-like"/>
    <property type="match status" value="1"/>
</dbReference>
<gene>
    <name evidence="2" type="ORF">FA14DRAFT_175658</name>
</gene>
<evidence type="ECO:0000256" key="1">
    <source>
        <dbReference type="SAM" id="MobiDB-lite"/>
    </source>
</evidence>
<evidence type="ECO:0000313" key="3">
    <source>
        <dbReference type="Proteomes" id="UP000245771"/>
    </source>
</evidence>
<evidence type="ECO:0008006" key="4">
    <source>
        <dbReference type="Google" id="ProtNLM"/>
    </source>
</evidence>
<accession>A0A316V173</accession>
<sequence>MCELKNFKNLVLFVCGEGRVLSSKHEIRLCFQPTTIIIHSIITMAAKELSAQEGKQTFSNDVFQVDSPCLENFLEGISFWSKHTPTSPALLFPRTPASKSMETVQWNEFRDSVQLAKEWLCKTLSLPSNASKIDVSGLNEDEARDKRTITLLIAPTHDNICILMALASMGYTTQFICLAHVYEVIATLIHKAQSQKIITGGLDQDRLEKSQSHLKEISNSSSHKWFQTEEKSTLSGFLDRVRVFGSTNVPKLYPVSLESANLSATDSAKFWCALPNEKRWRRQLETSLCFHFSFQQPVWRALMCGTALIFPVIRANQDQSTHSHERKGGKVLIPNATDILDSLAMADGDALYASPTGLERMTLTGLQTENESWKRALSSLKDAHTGGAPASRQMADTFAKANLEVMQVFATTEAGMLFLAKPSLTKHLCNLTPRPQLAHKMLFYQRDPKDDTLELWLPEDFPGLQKYGLKFEAYPGDESIQAWNTCDTFARLTPYAPLYEFRGRTDDWLRLTVGTACRALEIEDRLMELMREPISQSSSKEQSPVLSPSGSSSSQFSTTDLQNSFTSDSSDAQRVEAVTVLGHARKALSAVVQLKDCTYPQEEEKQMAKRAAEIITEEKLQYPLILRPEAIIFATPETPAISITQKGSVQRKKNEQAFGSILDKMDL</sequence>
<reference evidence="2 3" key="1">
    <citation type="journal article" date="2018" name="Mol. Biol. Evol.">
        <title>Broad Genomic Sampling Reveals a Smut Pathogenic Ancestry of the Fungal Clade Ustilaginomycotina.</title>
        <authorList>
            <person name="Kijpornyongpan T."/>
            <person name="Mondo S.J."/>
            <person name="Barry K."/>
            <person name="Sandor L."/>
            <person name="Lee J."/>
            <person name="Lipzen A."/>
            <person name="Pangilinan J."/>
            <person name="LaButti K."/>
            <person name="Hainaut M."/>
            <person name="Henrissat B."/>
            <person name="Grigoriev I.V."/>
            <person name="Spatafora J.W."/>
            <person name="Aime M.C."/>
        </authorList>
    </citation>
    <scope>NUCLEOTIDE SEQUENCE [LARGE SCALE GENOMIC DNA]</scope>
    <source>
        <strain evidence="2 3">MCA 3882</strain>
    </source>
</reference>
<dbReference type="Gene3D" id="3.40.50.12780">
    <property type="entry name" value="N-terminal domain of ligase-like"/>
    <property type="match status" value="1"/>
</dbReference>
<feature type="region of interest" description="Disordered" evidence="1">
    <location>
        <begin position="533"/>
        <end position="568"/>
    </location>
</feature>
<dbReference type="Pfam" id="PF23562">
    <property type="entry name" value="AMP-binding_C_3"/>
    <property type="match status" value="1"/>
</dbReference>
<dbReference type="AlphaFoldDB" id="A0A316V173"/>
<dbReference type="EMBL" id="KZ819612">
    <property type="protein sequence ID" value="PWN31307.1"/>
    <property type="molecule type" value="Genomic_DNA"/>
</dbReference>
<dbReference type="RefSeq" id="XP_025351609.1">
    <property type="nucleotide sequence ID" value="XM_025500598.1"/>
</dbReference>
<proteinExistence type="predicted"/>
<dbReference type="InParanoid" id="A0A316V173"/>